<feature type="region of interest" description="Disordered" evidence="1">
    <location>
        <begin position="90"/>
        <end position="134"/>
    </location>
</feature>
<reference evidence="2 3" key="1">
    <citation type="submission" date="2023-05" db="EMBL/GenBank/DDBJ databases">
        <title>B98-5 Cell Line De Novo Hybrid Assembly: An Optical Mapping Approach.</title>
        <authorList>
            <person name="Kananen K."/>
            <person name="Auerbach J.A."/>
            <person name="Kautto E."/>
            <person name="Blachly J.S."/>
        </authorList>
    </citation>
    <scope>NUCLEOTIDE SEQUENCE [LARGE SCALE GENOMIC DNA]</scope>
    <source>
        <strain evidence="2">B95-8</strain>
        <tissue evidence="2">Cell line</tissue>
    </source>
</reference>
<sequence>MLQAVATGPSLRASPCRRAGDGGGVHRGGALTQSRMARWPPDSPAPPRSSAGTEKAETGVSGRWVPGELRVVSRADRRGECRAAGAWTVKAARAGPSPPRHASTAKLPSRLEDDLEAAAGSPRAGPKDLKGTER</sequence>
<name>A0ABQ9TFT9_SAGOE</name>
<evidence type="ECO:0000313" key="2">
    <source>
        <dbReference type="EMBL" id="KAK2083594.1"/>
    </source>
</evidence>
<organism evidence="2 3">
    <name type="scientific">Saguinus oedipus</name>
    <name type="common">Cotton-top tamarin</name>
    <name type="synonym">Oedipomidas oedipus</name>
    <dbReference type="NCBI Taxonomy" id="9490"/>
    <lineage>
        <taxon>Eukaryota</taxon>
        <taxon>Metazoa</taxon>
        <taxon>Chordata</taxon>
        <taxon>Craniata</taxon>
        <taxon>Vertebrata</taxon>
        <taxon>Euteleostomi</taxon>
        <taxon>Mammalia</taxon>
        <taxon>Eutheria</taxon>
        <taxon>Euarchontoglires</taxon>
        <taxon>Primates</taxon>
        <taxon>Haplorrhini</taxon>
        <taxon>Platyrrhini</taxon>
        <taxon>Cebidae</taxon>
        <taxon>Callitrichinae</taxon>
        <taxon>Saguinus</taxon>
    </lineage>
</organism>
<evidence type="ECO:0000256" key="1">
    <source>
        <dbReference type="SAM" id="MobiDB-lite"/>
    </source>
</evidence>
<keyword evidence="3" id="KW-1185">Reference proteome</keyword>
<comment type="caution">
    <text evidence="2">The sequence shown here is derived from an EMBL/GenBank/DDBJ whole genome shotgun (WGS) entry which is preliminary data.</text>
</comment>
<dbReference type="EMBL" id="JASSZA010000023">
    <property type="protein sequence ID" value="KAK2083594.1"/>
    <property type="molecule type" value="Genomic_DNA"/>
</dbReference>
<proteinExistence type="predicted"/>
<feature type="compositionally biased region" description="Basic and acidic residues" evidence="1">
    <location>
        <begin position="125"/>
        <end position="134"/>
    </location>
</feature>
<evidence type="ECO:0000313" key="3">
    <source>
        <dbReference type="Proteomes" id="UP001266305"/>
    </source>
</evidence>
<feature type="region of interest" description="Disordered" evidence="1">
    <location>
        <begin position="1"/>
        <end position="65"/>
    </location>
</feature>
<protein>
    <submittedName>
        <fullName evidence="2">Uncharacterized protein</fullName>
    </submittedName>
</protein>
<dbReference type="Proteomes" id="UP001266305">
    <property type="component" value="Unassembled WGS sequence"/>
</dbReference>
<gene>
    <name evidence="2" type="ORF">P7K49_038830</name>
</gene>
<accession>A0ABQ9TFT9</accession>